<evidence type="ECO:0000313" key="3">
    <source>
        <dbReference type="EMBL" id="GBF81498.1"/>
    </source>
</evidence>
<dbReference type="GO" id="GO:0003723">
    <property type="term" value="F:RNA binding"/>
    <property type="evidence" value="ECO:0007669"/>
    <property type="project" value="InterPro"/>
</dbReference>
<dbReference type="PANTHER" id="PTHR34556">
    <property type="match status" value="1"/>
</dbReference>
<accession>A0A401IJM4</accession>
<dbReference type="RefSeq" id="WP_124977108.1">
    <property type="nucleotide sequence ID" value="NZ_BDQK01000013.1"/>
</dbReference>
<organism evidence="3 4">
    <name type="scientific">Aphanothece sacrum FPU1</name>
    <dbReference type="NCBI Taxonomy" id="1920663"/>
    <lineage>
        <taxon>Bacteria</taxon>
        <taxon>Bacillati</taxon>
        <taxon>Cyanobacteriota</taxon>
        <taxon>Cyanophyceae</taxon>
        <taxon>Oscillatoriophycideae</taxon>
        <taxon>Chroococcales</taxon>
        <taxon>Aphanothecaceae</taxon>
        <taxon>Aphanothece</taxon>
    </lineage>
</organism>
<dbReference type="PANTHER" id="PTHR34556:SF2">
    <property type="entry name" value="PROTEIN TAB2 HOMOLOG, CHLOROPLASTIC"/>
    <property type="match status" value="1"/>
</dbReference>
<gene>
    <name evidence="3" type="ORF">AsFPU1_2912</name>
</gene>
<dbReference type="EMBL" id="BDQK01000013">
    <property type="protein sequence ID" value="GBF81498.1"/>
    <property type="molecule type" value="Genomic_DNA"/>
</dbReference>
<evidence type="ECO:0000259" key="1">
    <source>
        <dbReference type="Pfam" id="PF06485"/>
    </source>
</evidence>
<evidence type="ECO:0000313" key="4">
    <source>
        <dbReference type="Proteomes" id="UP000287247"/>
    </source>
</evidence>
<comment type="caution">
    <text evidence="3">The sequence shown here is derived from an EMBL/GenBank/DDBJ whole genome shotgun (WGS) entry which is preliminary data.</text>
</comment>
<reference evidence="4" key="1">
    <citation type="submission" date="2017-05" db="EMBL/GenBank/DDBJ databases">
        <title>Physiological properties and genetic analysis related to exopolysaccharide production of fresh-water unicellular cyanobacterium Aphanothece sacrum, Suizenji Nori, that has been cultured as a food source in Japan.</title>
        <authorList>
            <person name="Kanesaki Y."/>
            <person name="Yoshikawa S."/>
            <person name="Ohki K."/>
        </authorList>
    </citation>
    <scope>NUCLEOTIDE SEQUENCE [LARGE SCALE GENOMIC DNA]</scope>
    <source>
        <strain evidence="4">FPU1</strain>
    </source>
</reference>
<dbReference type="InterPro" id="IPR046760">
    <property type="entry name" value="Tab2-like_N"/>
</dbReference>
<feature type="domain" description="RNA-binding protein Tab2/Atab2 C-terminal" evidence="2">
    <location>
        <begin position="110"/>
        <end position="269"/>
    </location>
</feature>
<name>A0A401IJM4_APHSA</name>
<dbReference type="InterPro" id="IPR046761">
    <property type="entry name" value="Tab2-like_C"/>
</dbReference>
<evidence type="ECO:0000259" key="2">
    <source>
        <dbReference type="Pfam" id="PF20429"/>
    </source>
</evidence>
<feature type="domain" description="RNA-binding protein Tab2-like N-terminal" evidence="1">
    <location>
        <begin position="5"/>
        <end position="103"/>
    </location>
</feature>
<proteinExistence type="predicted"/>
<dbReference type="OrthoDB" id="420270at2"/>
<dbReference type="Pfam" id="PF20429">
    <property type="entry name" value="Tab2-like_C"/>
    <property type="match status" value="1"/>
</dbReference>
<dbReference type="InterPro" id="IPR009472">
    <property type="entry name" value="Tab2-like"/>
</dbReference>
<evidence type="ECO:0008006" key="5">
    <source>
        <dbReference type="Google" id="ProtNLM"/>
    </source>
</evidence>
<keyword evidence="4" id="KW-1185">Reference proteome</keyword>
<protein>
    <recommendedName>
        <fullName evidence="5">DUF1092 family protein</fullName>
    </recommendedName>
</protein>
<dbReference type="Pfam" id="PF06485">
    <property type="entry name" value="Tab2-like_N"/>
    <property type="match status" value="1"/>
</dbReference>
<dbReference type="Proteomes" id="UP000287247">
    <property type="component" value="Unassembled WGS sequence"/>
</dbReference>
<sequence>MTILQADFYKYSLNNPEKTVQWQLLICDSQGEIIHDATCQQSDANANWLIVQLKPIINKYSPDFIQVFRPQCVGLLTVACEALGILIEPTRRTSKLKEILQQRYNTSNYNPVKLEQLPPQALPENLWGDQWRFASFKADEIVDYFSDHPIPIIDFPQILNPFNLGIPSSINIPGVVIYGGKKSIYLARWLAENKPVSLTHIPTQVNQSGGLILESGLIDRWVLLTFDDAEMSQSAQQYESRKQASQGLHFLVVQPDDTGMTYSGVWLLRNEEI</sequence>
<dbReference type="AlphaFoldDB" id="A0A401IJM4"/>